<dbReference type="Proteomes" id="UP001165136">
    <property type="component" value="Unassembled WGS sequence"/>
</dbReference>
<sequence length="255" mass="28166">MGLALQVNGLAALSLRSPGSYCGMSFARSANATPDVAGGVRGAEVVRVEGAAGADVGRVLQLRQPQRVDVVHELVHGLVDAVLDPVDRVDEVPLDLVRFFAVQRDLRVRRAHRDRPRHIPGDQRTRGKYFAGADGEQSGDRARERGLQHLAETELVGLLRSVVLLSGAFEVGGETDQVTTSLGHHFPRRHHIALQNGQTRVDLVVVFLEPEERRLRGRRAVPVPVAQLVISLPQFRFTVVRQWFAERAEVVDDRL</sequence>
<evidence type="ECO:0000256" key="1">
    <source>
        <dbReference type="SAM" id="MobiDB-lite"/>
    </source>
</evidence>
<proteinExistence type="predicted"/>
<organism evidence="2 3">
    <name type="scientific">Amycolatopsis taiwanensis</name>
    <dbReference type="NCBI Taxonomy" id="342230"/>
    <lineage>
        <taxon>Bacteria</taxon>
        <taxon>Bacillati</taxon>
        <taxon>Actinomycetota</taxon>
        <taxon>Actinomycetes</taxon>
        <taxon>Pseudonocardiales</taxon>
        <taxon>Pseudonocardiaceae</taxon>
        <taxon>Amycolatopsis</taxon>
    </lineage>
</organism>
<dbReference type="RefSeq" id="WP_285485742.1">
    <property type="nucleotide sequence ID" value="NZ_BSTI01000001.1"/>
</dbReference>
<evidence type="ECO:0000313" key="2">
    <source>
        <dbReference type="EMBL" id="GLY63931.1"/>
    </source>
</evidence>
<evidence type="ECO:0000313" key="3">
    <source>
        <dbReference type="Proteomes" id="UP001165136"/>
    </source>
</evidence>
<protein>
    <submittedName>
        <fullName evidence="2">Uncharacterized protein</fullName>
    </submittedName>
</protein>
<accession>A0A9W6QWH3</accession>
<reference evidence="2" key="1">
    <citation type="submission" date="2023-03" db="EMBL/GenBank/DDBJ databases">
        <title>Amycolatopsis taiwanensis NBRC 103393.</title>
        <authorList>
            <person name="Ichikawa N."/>
            <person name="Sato H."/>
            <person name="Tonouchi N."/>
        </authorList>
    </citation>
    <scope>NUCLEOTIDE SEQUENCE</scope>
    <source>
        <strain evidence="2">NBRC 103393</strain>
    </source>
</reference>
<comment type="caution">
    <text evidence="2">The sequence shown here is derived from an EMBL/GenBank/DDBJ whole genome shotgun (WGS) entry which is preliminary data.</text>
</comment>
<keyword evidence="3" id="KW-1185">Reference proteome</keyword>
<dbReference type="EMBL" id="BSTI01000001">
    <property type="protein sequence ID" value="GLY63931.1"/>
    <property type="molecule type" value="Genomic_DNA"/>
</dbReference>
<dbReference type="AlphaFoldDB" id="A0A9W6QWH3"/>
<name>A0A9W6QWH3_9PSEU</name>
<gene>
    <name evidence="2" type="ORF">Atai01_05500</name>
</gene>
<feature type="region of interest" description="Disordered" evidence="1">
    <location>
        <begin position="116"/>
        <end position="142"/>
    </location>
</feature>